<evidence type="ECO:0000313" key="2">
    <source>
        <dbReference type="Proteomes" id="UP000824890"/>
    </source>
</evidence>
<dbReference type="EMBL" id="JAGKQM010000011">
    <property type="protein sequence ID" value="KAH0903827.1"/>
    <property type="molecule type" value="Genomic_DNA"/>
</dbReference>
<protein>
    <submittedName>
        <fullName evidence="1">Uncharacterized protein</fullName>
    </submittedName>
</protein>
<organism evidence="1 2">
    <name type="scientific">Brassica napus</name>
    <name type="common">Rape</name>
    <dbReference type="NCBI Taxonomy" id="3708"/>
    <lineage>
        <taxon>Eukaryota</taxon>
        <taxon>Viridiplantae</taxon>
        <taxon>Streptophyta</taxon>
        <taxon>Embryophyta</taxon>
        <taxon>Tracheophyta</taxon>
        <taxon>Spermatophyta</taxon>
        <taxon>Magnoliopsida</taxon>
        <taxon>eudicotyledons</taxon>
        <taxon>Gunneridae</taxon>
        <taxon>Pentapetalae</taxon>
        <taxon>rosids</taxon>
        <taxon>malvids</taxon>
        <taxon>Brassicales</taxon>
        <taxon>Brassicaceae</taxon>
        <taxon>Brassiceae</taxon>
        <taxon>Brassica</taxon>
    </lineage>
</organism>
<reference evidence="1 2" key="1">
    <citation type="submission" date="2021-05" db="EMBL/GenBank/DDBJ databases">
        <title>Genome Assembly of Synthetic Allotetraploid Brassica napus Reveals Homoeologous Exchanges between Subgenomes.</title>
        <authorList>
            <person name="Davis J.T."/>
        </authorList>
    </citation>
    <scope>NUCLEOTIDE SEQUENCE [LARGE SCALE GENOMIC DNA]</scope>
    <source>
        <strain evidence="2">cv. Da-Ae</strain>
        <tissue evidence="1">Seedling</tissue>
    </source>
</reference>
<name>A0ABQ8BG73_BRANA</name>
<gene>
    <name evidence="1" type="ORF">HID58_043330</name>
</gene>
<accession>A0ABQ8BG73</accession>
<proteinExistence type="predicted"/>
<comment type="caution">
    <text evidence="1">The sequence shown here is derived from an EMBL/GenBank/DDBJ whole genome shotgun (WGS) entry which is preliminary data.</text>
</comment>
<sequence>MKDVEIFGNTVLSVLTLVLHTSRTAFGCTNRNGGYPAIYIHFALIFSE</sequence>
<dbReference type="Proteomes" id="UP000824890">
    <property type="component" value="Unassembled WGS sequence"/>
</dbReference>
<feature type="non-terminal residue" evidence="1">
    <location>
        <position position="48"/>
    </location>
</feature>
<keyword evidence="2" id="KW-1185">Reference proteome</keyword>
<evidence type="ECO:0000313" key="1">
    <source>
        <dbReference type="EMBL" id="KAH0903827.1"/>
    </source>
</evidence>